<dbReference type="HOGENOM" id="CLU_446549_0_0_1"/>
<organism evidence="2 3">
    <name type="scientific">Paramecium tetraurelia</name>
    <dbReference type="NCBI Taxonomy" id="5888"/>
    <lineage>
        <taxon>Eukaryota</taxon>
        <taxon>Sar</taxon>
        <taxon>Alveolata</taxon>
        <taxon>Ciliophora</taxon>
        <taxon>Intramacronucleata</taxon>
        <taxon>Oligohymenophorea</taxon>
        <taxon>Peniculida</taxon>
        <taxon>Parameciidae</taxon>
        <taxon>Paramecium</taxon>
    </lineage>
</organism>
<evidence type="ECO:0000256" key="1">
    <source>
        <dbReference type="SAM" id="MobiDB-lite"/>
    </source>
</evidence>
<dbReference type="Proteomes" id="UP000000600">
    <property type="component" value="Unassembled WGS sequence"/>
</dbReference>
<dbReference type="OMA" id="NEYANSC"/>
<proteinExistence type="predicted"/>
<reference evidence="2 3" key="1">
    <citation type="journal article" date="2006" name="Nature">
        <title>Global trends of whole-genome duplications revealed by the ciliate Paramecium tetraurelia.</title>
        <authorList>
            <consortium name="Genoscope"/>
            <person name="Aury J.-M."/>
            <person name="Jaillon O."/>
            <person name="Duret L."/>
            <person name="Noel B."/>
            <person name="Jubin C."/>
            <person name="Porcel B.M."/>
            <person name="Segurens B."/>
            <person name="Daubin V."/>
            <person name="Anthouard V."/>
            <person name="Aiach N."/>
            <person name="Arnaiz O."/>
            <person name="Billaut A."/>
            <person name="Beisson J."/>
            <person name="Blanc I."/>
            <person name="Bouhouche K."/>
            <person name="Camara F."/>
            <person name="Duharcourt S."/>
            <person name="Guigo R."/>
            <person name="Gogendeau D."/>
            <person name="Katinka M."/>
            <person name="Keller A.-M."/>
            <person name="Kissmehl R."/>
            <person name="Klotz C."/>
            <person name="Koll F."/>
            <person name="Le Moue A."/>
            <person name="Lepere C."/>
            <person name="Malinsky S."/>
            <person name="Nowacki M."/>
            <person name="Nowak J.K."/>
            <person name="Plattner H."/>
            <person name="Poulain J."/>
            <person name="Ruiz F."/>
            <person name="Serrano V."/>
            <person name="Zagulski M."/>
            <person name="Dessen P."/>
            <person name="Betermier M."/>
            <person name="Weissenbach J."/>
            <person name="Scarpelli C."/>
            <person name="Schachter V."/>
            <person name="Sperling L."/>
            <person name="Meyer E."/>
            <person name="Cohen J."/>
            <person name="Wincker P."/>
        </authorList>
    </citation>
    <scope>NUCLEOTIDE SEQUENCE [LARGE SCALE GENOMIC DNA]</scope>
    <source>
        <strain evidence="2 3">Stock d4-2</strain>
    </source>
</reference>
<dbReference type="Gene3D" id="3.40.50.300">
    <property type="entry name" value="P-loop containing nucleotide triphosphate hydrolases"/>
    <property type="match status" value="1"/>
</dbReference>
<dbReference type="GO" id="GO:0003678">
    <property type="term" value="F:DNA helicase activity"/>
    <property type="evidence" value="ECO:0000318"/>
    <property type="project" value="GO_Central"/>
</dbReference>
<dbReference type="GO" id="GO:0070182">
    <property type="term" value="F:DNA polymerase binding"/>
    <property type="evidence" value="ECO:0000318"/>
    <property type="project" value="GO_Central"/>
</dbReference>
<dbReference type="InParanoid" id="A0DRX3"/>
<dbReference type="KEGG" id="ptm:GSPATT00019494001"/>
<dbReference type="RefSeq" id="XP_001453187.1">
    <property type="nucleotide sequence ID" value="XM_001453150.1"/>
</dbReference>
<evidence type="ECO:0000313" key="2">
    <source>
        <dbReference type="EMBL" id="CAK85790.1"/>
    </source>
</evidence>
<sequence>MIPNIDFDQNKSVICQVEIWTPKNCVKASEKLMHGVISTLQNQQKVLYIISINNRLEHANQKERVLSLLCSSLAWLGSLKQNSSNSEQFKTLKIVYASPEENQLKQAEGYLQKTIYRPKFNYFKNESGIAEIQDCNLIFVTYENLLSCRQGGFNNSILIFDNYPCFQIQKRLTKISTKTIQNSLVELNQFNNFKSKDTSILDTQWVELSRNVMESFSDYLKEKTSQEILQRLVECYKFKQYKKSFNEYANSCQEQLLRISSYLKESNTLKLTSLIDWLKFIQIVQEWDKNKQGYDGNYQLQMNTSKKQTTLYLYLNYYSQYVLDHLEKLKFQSIIISSQSQFSPQDNFLNNIQIKHKIDQSEYFQTFYIQSNDKWVSLYNTLIKVYKVIPNSIVVIFKKLSDVKIFHEYCETQKPNILKEIDKHKILFWGNSKYDQKIFISLQREGAIWFDTYQGISKKKLFKSTNSFQFCNGLILVDMNQPTSNITSTMNLQYFKNRFFNNLIEKVLLHDNKNRVLIILDMKEELQKWMKTCNLYQVNFFEASSPFLFEMIEKNFKDPRFNQIQIENDVNFNNVQQTLNQLENLQELKMEEESEDSSFSQSSHNSIDKSDW</sequence>
<dbReference type="GO" id="GO:0005524">
    <property type="term" value="F:ATP binding"/>
    <property type="evidence" value="ECO:0000318"/>
    <property type="project" value="GO_Central"/>
</dbReference>
<dbReference type="GO" id="GO:0010569">
    <property type="term" value="P:regulation of double-strand break repair via homologous recombination"/>
    <property type="evidence" value="ECO:0000318"/>
    <property type="project" value="GO_Central"/>
</dbReference>
<dbReference type="AlphaFoldDB" id="A0DRX3"/>
<evidence type="ECO:0000313" key="3">
    <source>
        <dbReference type="Proteomes" id="UP000000600"/>
    </source>
</evidence>
<dbReference type="GO" id="GO:0045910">
    <property type="term" value="P:negative regulation of DNA recombination"/>
    <property type="evidence" value="ECO:0000318"/>
    <property type="project" value="GO_Central"/>
</dbReference>
<gene>
    <name evidence="2" type="ORF">GSPATT00019494001</name>
</gene>
<name>A0DRX3_PARTE</name>
<dbReference type="GO" id="GO:0090657">
    <property type="term" value="P:telomeric loop disassembly"/>
    <property type="evidence" value="ECO:0000318"/>
    <property type="project" value="GO_Central"/>
</dbReference>
<dbReference type="GO" id="GO:0005634">
    <property type="term" value="C:nucleus"/>
    <property type="evidence" value="ECO:0000318"/>
    <property type="project" value="GO_Central"/>
</dbReference>
<feature type="region of interest" description="Disordered" evidence="1">
    <location>
        <begin position="591"/>
        <end position="612"/>
    </location>
</feature>
<dbReference type="EMBL" id="CT868552">
    <property type="protein sequence ID" value="CAK85790.1"/>
    <property type="molecule type" value="Genomic_DNA"/>
</dbReference>
<dbReference type="GeneID" id="5038972"/>
<dbReference type="GO" id="GO:1904430">
    <property type="term" value="P:negative regulation of t-circle formation"/>
    <property type="evidence" value="ECO:0000318"/>
    <property type="project" value="GO_Central"/>
</dbReference>
<accession>A0DRX3</accession>
<keyword evidence="3" id="KW-1185">Reference proteome</keyword>
<dbReference type="OrthoDB" id="309020at2759"/>
<protein>
    <recommendedName>
        <fullName evidence="4">PH domain-containing protein</fullName>
    </recommendedName>
</protein>
<evidence type="ECO:0008006" key="4">
    <source>
        <dbReference type="Google" id="ProtNLM"/>
    </source>
</evidence>
<dbReference type="InterPro" id="IPR027417">
    <property type="entry name" value="P-loop_NTPase"/>
</dbReference>